<keyword evidence="2" id="KW-1185">Reference proteome</keyword>
<comment type="caution">
    <text evidence="1">The sequence shown here is derived from an EMBL/GenBank/DDBJ whole genome shotgun (WGS) entry which is preliminary data.</text>
</comment>
<name>A0ABW5XCU3_9MICO</name>
<proteinExistence type="predicted"/>
<dbReference type="InterPro" id="IPR007351">
    <property type="entry name" value="YjbR"/>
</dbReference>
<dbReference type="PANTHER" id="PTHR35145">
    <property type="entry name" value="CYTOPLASMIC PROTEIN-RELATED"/>
    <property type="match status" value="1"/>
</dbReference>
<dbReference type="InterPro" id="IPR038056">
    <property type="entry name" value="YjbR-like_sf"/>
</dbReference>
<dbReference type="Proteomes" id="UP001597391">
    <property type="component" value="Unassembled WGS sequence"/>
</dbReference>
<dbReference type="Gene3D" id="3.90.1150.30">
    <property type="match status" value="1"/>
</dbReference>
<dbReference type="PANTHER" id="PTHR35145:SF1">
    <property type="entry name" value="CYTOPLASMIC PROTEIN"/>
    <property type="match status" value="1"/>
</dbReference>
<dbReference type="RefSeq" id="WP_377465844.1">
    <property type="nucleotide sequence ID" value="NZ_JBHUOP010000002.1"/>
</dbReference>
<protein>
    <submittedName>
        <fullName evidence="1">MmcQ/YjbR family DNA-binding protein</fullName>
    </submittedName>
</protein>
<dbReference type="SUPFAM" id="SSF142906">
    <property type="entry name" value="YjbR-like"/>
    <property type="match status" value="1"/>
</dbReference>
<dbReference type="InterPro" id="IPR058532">
    <property type="entry name" value="YjbR/MT2646/Rv2570-like"/>
</dbReference>
<sequence length="136" mass="15595">MTAVYEQVRAWALSFTGTFEDFPFGPETAVFKVQASEHSKPKVFALLWHTEAGCRLNLKCEPALAERLRETYPQITPGYHMNKKHWNSVTLPGTWEELDAGLNAALVQDLLEDSYDLVVSQLPRRDRHLLDWHPTT</sequence>
<keyword evidence="1" id="KW-0238">DNA-binding</keyword>
<dbReference type="GO" id="GO:0003677">
    <property type="term" value="F:DNA binding"/>
    <property type="evidence" value="ECO:0007669"/>
    <property type="project" value="UniProtKB-KW"/>
</dbReference>
<organism evidence="1 2">
    <name type="scientific">Populibacterium corticicola</name>
    <dbReference type="NCBI Taxonomy" id="1812826"/>
    <lineage>
        <taxon>Bacteria</taxon>
        <taxon>Bacillati</taxon>
        <taxon>Actinomycetota</taxon>
        <taxon>Actinomycetes</taxon>
        <taxon>Micrococcales</taxon>
        <taxon>Jonesiaceae</taxon>
        <taxon>Populibacterium</taxon>
    </lineage>
</organism>
<evidence type="ECO:0000313" key="2">
    <source>
        <dbReference type="Proteomes" id="UP001597391"/>
    </source>
</evidence>
<accession>A0ABW5XCU3</accession>
<gene>
    <name evidence="1" type="ORF">ACFSYH_06165</name>
</gene>
<reference evidence="2" key="1">
    <citation type="journal article" date="2019" name="Int. J. Syst. Evol. Microbiol.">
        <title>The Global Catalogue of Microorganisms (GCM) 10K type strain sequencing project: providing services to taxonomists for standard genome sequencing and annotation.</title>
        <authorList>
            <consortium name="The Broad Institute Genomics Platform"/>
            <consortium name="The Broad Institute Genome Sequencing Center for Infectious Disease"/>
            <person name="Wu L."/>
            <person name="Ma J."/>
        </authorList>
    </citation>
    <scope>NUCLEOTIDE SEQUENCE [LARGE SCALE GENOMIC DNA]</scope>
    <source>
        <strain evidence="2">KCTC 33576</strain>
    </source>
</reference>
<evidence type="ECO:0000313" key="1">
    <source>
        <dbReference type="EMBL" id="MFD2840151.1"/>
    </source>
</evidence>
<dbReference type="Pfam" id="PF04237">
    <property type="entry name" value="YjbR"/>
    <property type="match status" value="1"/>
</dbReference>
<dbReference type="EMBL" id="JBHUOP010000002">
    <property type="protein sequence ID" value="MFD2840151.1"/>
    <property type="molecule type" value="Genomic_DNA"/>
</dbReference>